<comment type="caution">
    <text evidence="1">The sequence shown here is derived from an EMBL/GenBank/DDBJ whole genome shotgun (WGS) entry which is preliminary data.</text>
</comment>
<proteinExistence type="predicted"/>
<accession>A0A644Y273</accession>
<dbReference type="EMBL" id="VSSQ01003740">
    <property type="protein sequence ID" value="MPM22118.1"/>
    <property type="molecule type" value="Genomic_DNA"/>
</dbReference>
<protein>
    <submittedName>
        <fullName evidence="1">Uncharacterized protein</fullName>
    </submittedName>
</protein>
<reference evidence="1" key="1">
    <citation type="submission" date="2019-08" db="EMBL/GenBank/DDBJ databases">
        <authorList>
            <person name="Kucharzyk K."/>
            <person name="Murdoch R.W."/>
            <person name="Higgins S."/>
            <person name="Loffler F."/>
        </authorList>
    </citation>
    <scope>NUCLEOTIDE SEQUENCE</scope>
</reference>
<name>A0A644Y273_9ZZZZ</name>
<gene>
    <name evidence="1" type="ORF">SDC9_68568</name>
</gene>
<organism evidence="1">
    <name type="scientific">bioreactor metagenome</name>
    <dbReference type="NCBI Taxonomy" id="1076179"/>
    <lineage>
        <taxon>unclassified sequences</taxon>
        <taxon>metagenomes</taxon>
        <taxon>ecological metagenomes</taxon>
    </lineage>
</organism>
<dbReference type="AlphaFoldDB" id="A0A644Y273"/>
<evidence type="ECO:0000313" key="1">
    <source>
        <dbReference type="EMBL" id="MPM22118.1"/>
    </source>
</evidence>
<sequence length="162" mass="17017">MTHDFRDDERQELLGELGIQMRFLGQRTQPLDLLGLANWIRRREIVGCLEHPHALGDLEALRQKVHEGGVHIVDGSAQAPQLGHHVVICHMPTLSQTAVRPAALIRLTAPGLPLGRRSVGRQASAGGCPAGGPSVGGCPSGGWVVEGAGVPVGLCGVWGAVV</sequence>